<accession>A0A2J6RF45</accession>
<evidence type="ECO:0000313" key="2">
    <source>
        <dbReference type="EMBL" id="PMD37141.1"/>
    </source>
</evidence>
<sequence>MKELEEIRLIEIESRKVVEYPGPECEYVALSYVWGGVTQGNYKLGNTLQTLPKTLEDALLFTRRLGKRYVWIDSVCIDQSDEKDKANQIDRMWSIYRGAWITIIALSGTSANSGFSRFSRETYFPQLCCRIKGKTLIGLMPTLSQQIWKSPWGRRAWTLQEGLLSPRCLYVSDHQIYFDCSSMQCCESLD</sequence>
<feature type="domain" description="Heterokaryon incompatibility" evidence="1">
    <location>
        <begin position="27"/>
        <end position="161"/>
    </location>
</feature>
<keyword evidence="3" id="KW-1185">Reference proteome</keyword>
<dbReference type="PANTHER" id="PTHR33112:SF12">
    <property type="entry name" value="HETEROKARYON INCOMPATIBILITY DOMAIN-CONTAINING PROTEIN"/>
    <property type="match status" value="1"/>
</dbReference>
<protein>
    <submittedName>
        <fullName evidence="2">HET-domain-containing protein</fullName>
    </submittedName>
</protein>
<dbReference type="InterPro" id="IPR010730">
    <property type="entry name" value="HET"/>
</dbReference>
<name>A0A2J6RF45_HYAVF</name>
<dbReference type="OrthoDB" id="5428863at2759"/>
<evidence type="ECO:0000313" key="3">
    <source>
        <dbReference type="Proteomes" id="UP000235786"/>
    </source>
</evidence>
<dbReference type="AlphaFoldDB" id="A0A2J6RF45"/>
<evidence type="ECO:0000259" key="1">
    <source>
        <dbReference type="Pfam" id="PF06985"/>
    </source>
</evidence>
<reference evidence="2 3" key="1">
    <citation type="submission" date="2016-04" db="EMBL/GenBank/DDBJ databases">
        <title>A degradative enzymes factory behind the ericoid mycorrhizal symbiosis.</title>
        <authorList>
            <consortium name="DOE Joint Genome Institute"/>
            <person name="Martino E."/>
            <person name="Morin E."/>
            <person name="Grelet G."/>
            <person name="Kuo A."/>
            <person name="Kohler A."/>
            <person name="Daghino S."/>
            <person name="Barry K."/>
            <person name="Choi C."/>
            <person name="Cichocki N."/>
            <person name="Clum A."/>
            <person name="Copeland A."/>
            <person name="Hainaut M."/>
            <person name="Haridas S."/>
            <person name="Labutti K."/>
            <person name="Lindquist E."/>
            <person name="Lipzen A."/>
            <person name="Khouja H.-R."/>
            <person name="Murat C."/>
            <person name="Ohm R."/>
            <person name="Olson A."/>
            <person name="Spatafora J."/>
            <person name="Veneault-Fourrey C."/>
            <person name="Henrissat B."/>
            <person name="Grigoriev I."/>
            <person name="Martin F."/>
            <person name="Perotto S."/>
        </authorList>
    </citation>
    <scope>NUCLEOTIDE SEQUENCE [LARGE SCALE GENOMIC DNA]</scope>
    <source>
        <strain evidence="2 3">F</strain>
    </source>
</reference>
<proteinExistence type="predicted"/>
<dbReference type="Pfam" id="PF06985">
    <property type="entry name" value="HET"/>
    <property type="match status" value="1"/>
</dbReference>
<gene>
    <name evidence="2" type="ORF">L207DRAFT_492484</name>
</gene>
<organism evidence="2 3">
    <name type="scientific">Hyaloscypha variabilis (strain UAMH 11265 / GT02V1 / F)</name>
    <name type="common">Meliniomyces variabilis</name>
    <dbReference type="NCBI Taxonomy" id="1149755"/>
    <lineage>
        <taxon>Eukaryota</taxon>
        <taxon>Fungi</taxon>
        <taxon>Dikarya</taxon>
        <taxon>Ascomycota</taxon>
        <taxon>Pezizomycotina</taxon>
        <taxon>Leotiomycetes</taxon>
        <taxon>Helotiales</taxon>
        <taxon>Hyaloscyphaceae</taxon>
        <taxon>Hyaloscypha</taxon>
        <taxon>Hyaloscypha variabilis</taxon>
    </lineage>
</organism>
<feature type="non-terminal residue" evidence="2">
    <location>
        <position position="190"/>
    </location>
</feature>
<dbReference type="Proteomes" id="UP000235786">
    <property type="component" value="Unassembled WGS sequence"/>
</dbReference>
<dbReference type="PANTHER" id="PTHR33112">
    <property type="entry name" value="DOMAIN PROTEIN, PUTATIVE-RELATED"/>
    <property type="match status" value="1"/>
</dbReference>
<dbReference type="EMBL" id="KZ613949">
    <property type="protein sequence ID" value="PMD37141.1"/>
    <property type="molecule type" value="Genomic_DNA"/>
</dbReference>